<comment type="caution">
    <text evidence="1">The sequence shown here is derived from an EMBL/GenBank/DDBJ whole genome shotgun (WGS) entry which is preliminary data.</text>
</comment>
<reference evidence="1" key="1">
    <citation type="submission" date="2023-07" db="EMBL/GenBank/DDBJ databases">
        <title>Black Yeasts Isolated from many extreme environments.</title>
        <authorList>
            <person name="Coleine C."/>
            <person name="Stajich J.E."/>
            <person name="Selbmann L."/>
        </authorList>
    </citation>
    <scope>NUCLEOTIDE SEQUENCE</scope>
    <source>
        <strain evidence="1">CCFEE 5714</strain>
    </source>
</reference>
<dbReference type="Proteomes" id="UP001281147">
    <property type="component" value="Unassembled WGS sequence"/>
</dbReference>
<accession>A0ACC3MU50</accession>
<name>A0ACC3MU50_9PEZI</name>
<evidence type="ECO:0000313" key="1">
    <source>
        <dbReference type="EMBL" id="KAK3702931.1"/>
    </source>
</evidence>
<evidence type="ECO:0000313" key="2">
    <source>
        <dbReference type="Proteomes" id="UP001281147"/>
    </source>
</evidence>
<keyword evidence="2" id="KW-1185">Reference proteome</keyword>
<proteinExistence type="predicted"/>
<organism evidence="1 2">
    <name type="scientific">Vermiconidia calcicola</name>
    <dbReference type="NCBI Taxonomy" id="1690605"/>
    <lineage>
        <taxon>Eukaryota</taxon>
        <taxon>Fungi</taxon>
        <taxon>Dikarya</taxon>
        <taxon>Ascomycota</taxon>
        <taxon>Pezizomycotina</taxon>
        <taxon>Dothideomycetes</taxon>
        <taxon>Dothideomycetidae</taxon>
        <taxon>Mycosphaerellales</taxon>
        <taxon>Extremaceae</taxon>
        <taxon>Vermiconidia</taxon>
    </lineage>
</organism>
<dbReference type="EMBL" id="JAUTXU010000158">
    <property type="protein sequence ID" value="KAK3702931.1"/>
    <property type="molecule type" value="Genomic_DNA"/>
</dbReference>
<gene>
    <name evidence="1" type="ORF">LTR37_014780</name>
</gene>
<protein>
    <submittedName>
        <fullName evidence="1">Uncharacterized protein</fullName>
    </submittedName>
</protein>
<sequence>MPPKKAANKAKSTPSKASAPAAEAPSTVTNSKGKEFETTAAAGRTRRAAAPDTPTKKAQAKKAASKTATTTSSAAGAKRGRPAKAAVDDAATEPPKKRGRPAKAAADDADETTTEPPKKRGRPAKEAADETTNEPPKKRGRPAKAAAAATKPAQKRGRPAKAAPAVPIDEEEAAPKKRGRPPRGGETTKAESDDQAAAEQLEDELDDVVDDADAPSKNTSLTVKRGRPAKGKGKQAATSTDAADEQEQDEGSTGTKFWLMKAEQVDRVETLENGDEYNAKFTIDDLRDKGGPEPWDGVRNPTACKNLKSMKPGDLAFFYASGGKGSKQPGIVGIMEVVGEPVPDLSALDENAAYYVKNPKMRGSVEKPRWFMVDVEFRKKLSKPVTREELQKFTAGEGVLSQMQEFTAARLSVSKVTESEWNFICTELIEWYEDDAELPNGAKKDDTAMEDADIDADADAALPNGAAVPEVQDTIESEPPTTDTLLPVETAATSSRPASRAGSRAASRAGSRAPSEKKPASRPASRAGSLVVPRATSRGRSRTPSARASSAAPMGTVAEEMDVINE</sequence>